<comment type="caution">
    <text evidence="2">The sequence shown here is derived from an EMBL/GenBank/DDBJ whole genome shotgun (WGS) entry which is preliminary data.</text>
</comment>
<dbReference type="RefSeq" id="WP_120681179.1">
    <property type="nucleotide sequence ID" value="NZ_RBAL01000010.1"/>
</dbReference>
<proteinExistence type="predicted"/>
<dbReference type="Pfam" id="PF13349">
    <property type="entry name" value="DUF4097"/>
    <property type="match status" value="1"/>
</dbReference>
<feature type="domain" description="DUF4097" evidence="1">
    <location>
        <begin position="21"/>
        <end position="264"/>
    </location>
</feature>
<dbReference type="EMBL" id="RBAL01000010">
    <property type="protein sequence ID" value="RKN40460.1"/>
    <property type="molecule type" value="Genomic_DNA"/>
</dbReference>
<gene>
    <name evidence="2" type="ORF">D7294_18650</name>
</gene>
<protein>
    <recommendedName>
        <fullName evidence="1">DUF4097 domain-containing protein</fullName>
    </recommendedName>
</protein>
<reference evidence="2 3" key="1">
    <citation type="journal article" date="2014" name="Int. J. Syst. Evol. Microbiol.">
        <title>Streptomyces hoynatensis sp. nov., isolated from deep marine sediment.</title>
        <authorList>
            <person name="Veyisoglu A."/>
            <person name="Sahin N."/>
        </authorList>
    </citation>
    <scope>NUCLEOTIDE SEQUENCE [LARGE SCALE GENOMIC DNA]</scope>
    <source>
        <strain evidence="2 3">KCTC 29097</strain>
    </source>
</reference>
<dbReference type="AlphaFoldDB" id="A0A3A9YX55"/>
<organism evidence="2 3">
    <name type="scientific">Streptomyces hoynatensis</name>
    <dbReference type="NCBI Taxonomy" id="1141874"/>
    <lineage>
        <taxon>Bacteria</taxon>
        <taxon>Bacillati</taxon>
        <taxon>Actinomycetota</taxon>
        <taxon>Actinomycetes</taxon>
        <taxon>Kitasatosporales</taxon>
        <taxon>Streptomycetaceae</taxon>
        <taxon>Streptomyces</taxon>
    </lineage>
</organism>
<dbReference type="InterPro" id="IPR025164">
    <property type="entry name" value="Toastrack_DUF4097"/>
</dbReference>
<sequence>MARKSEWSVTEPRTLHFDDPIEDLEIRTVSGTVNVVGTDSPATRVEIAELSGPPLVVSVRGRRLTVAYEDLPWHGFLKRLERKGWRRSAVVTVSVPASVRLSVGVVRASAVLSRIAGPTDLRGVSGDATLVGLSGRVRADTVSGAVETQAVTGKLSFNSVSGRLTMLDHAGESVGVNTVSGDVVLDLAEPAARPTLRLTTVSGDVALRLPAQADAKVSGATTSGPVSSAFPELSVSGTWGAKSVGGTLGAGTGSILCHTVSGAFSLLRRPRTEPDATAATTSAKDV</sequence>
<evidence type="ECO:0000313" key="3">
    <source>
        <dbReference type="Proteomes" id="UP000272474"/>
    </source>
</evidence>
<name>A0A3A9YX55_9ACTN</name>
<accession>A0A3A9YX55</accession>
<evidence type="ECO:0000259" key="1">
    <source>
        <dbReference type="Pfam" id="PF13349"/>
    </source>
</evidence>
<dbReference type="OrthoDB" id="3367592at2"/>
<dbReference type="Proteomes" id="UP000272474">
    <property type="component" value="Unassembled WGS sequence"/>
</dbReference>
<evidence type="ECO:0000313" key="2">
    <source>
        <dbReference type="EMBL" id="RKN40460.1"/>
    </source>
</evidence>
<keyword evidence="3" id="KW-1185">Reference proteome</keyword>